<feature type="transmembrane region" description="Helical" evidence="6">
    <location>
        <begin position="6"/>
        <end position="23"/>
    </location>
</feature>
<feature type="transmembrane region" description="Helical" evidence="6">
    <location>
        <begin position="129"/>
        <end position="148"/>
    </location>
</feature>
<feature type="transmembrane region" description="Helical" evidence="6">
    <location>
        <begin position="74"/>
        <end position="94"/>
    </location>
</feature>
<dbReference type="Gene3D" id="1.20.1260.100">
    <property type="entry name" value="TspO/MBR protein"/>
    <property type="match status" value="1"/>
</dbReference>
<proteinExistence type="inferred from homology"/>
<dbReference type="Pfam" id="PF03073">
    <property type="entry name" value="TspO_MBR"/>
    <property type="match status" value="1"/>
</dbReference>
<dbReference type="GO" id="GO:0016020">
    <property type="term" value="C:membrane"/>
    <property type="evidence" value="ECO:0007669"/>
    <property type="project" value="UniProtKB-SubCell"/>
</dbReference>
<dbReference type="PIRSF" id="PIRSF005859">
    <property type="entry name" value="PBR"/>
    <property type="match status" value="1"/>
</dbReference>
<dbReference type="InterPro" id="IPR038330">
    <property type="entry name" value="TspO/MBR-related_sf"/>
</dbReference>
<comment type="subcellular location">
    <subcellularLocation>
        <location evidence="1">Membrane</location>
        <topology evidence="1">Multi-pass membrane protein</topology>
    </subcellularLocation>
</comment>
<dbReference type="PANTHER" id="PTHR10057">
    <property type="entry name" value="PERIPHERAL-TYPE BENZODIAZEPINE RECEPTOR"/>
    <property type="match status" value="1"/>
</dbReference>
<evidence type="ECO:0000256" key="2">
    <source>
        <dbReference type="ARBA" id="ARBA00007524"/>
    </source>
</evidence>
<feature type="transmembrane region" description="Helical" evidence="6">
    <location>
        <begin position="101"/>
        <end position="123"/>
    </location>
</feature>
<reference evidence="7 8" key="1">
    <citation type="submission" date="2019-01" db="EMBL/GenBank/DDBJ databases">
        <authorList>
            <person name="Brito A."/>
        </authorList>
    </citation>
    <scope>NUCLEOTIDE SEQUENCE [LARGE SCALE GENOMIC DNA]</scope>
    <source>
        <strain evidence="7">1</strain>
    </source>
</reference>
<dbReference type="EMBL" id="CAACVJ010000263">
    <property type="protein sequence ID" value="VEP15439.1"/>
    <property type="molecule type" value="Genomic_DNA"/>
</dbReference>
<evidence type="ECO:0000313" key="7">
    <source>
        <dbReference type="EMBL" id="VEP15439.1"/>
    </source>
</evidence>
<evidence type="ECO:0000256" key="1">
    <source>
        <dbReference type="ARBA" id="ARBA00004141"/>
    </source>
</evidence>
<evidence type="ECO:0000256" key="3">
    <source>
        <dbReference type="ARBA" id="ARBA00022692"/>
    </source>
</evidence>
<accession>A0A563VVG4</accession>
<dbReference type="OrthoDB" id="529996at2"/>
<keyword evidence="3 6" id="KW-0812">Transmembrane</keyword>
<sequence>MIPSWLVIGIVTLAVPFTLNRFISSRDFRWFKRLRRPDWLTFESAIPIIWTVIFICGAWSAYNVWETNPGNLSTWLLMGFYLLVEIAISLYTLVMCKTRSLKVGTIIGGTGFFLGAILAVIVAPISTTAFWLLVPYLLWSPVGTYVTWQMMQLNPIDA</sequence>
<keyword evidence="8" id="KW-1185">Reference proteome</keyword>
<feature type="transmembrane region" description="Helical" evidence="6">
    <location>
        <begin position="44"/>
        <end position="62"/>
    </location>
</feature>
<dbReference type="PANTHER" id="PTHR10057:SF0">
    <property type="entry name" value="TRANSLOCATOR PROTEIN"/>
    <property type="match status" value="1"/>
</dbReference>
<evidence type="ECO:0000256" key="4">
    <source>
        <dbReference type="ARBA" id="ARBA00022989"/>
    </source>
</evidence>
<gene>
    <name evidence="7" type="ORF">H1P_3350004</name>
</gene>
<keyword evidence="5 6" id="KW-0472">Membrane</keyword>
<organism evidence="7 8">
    <name type="scientific">Hyella patelloides LEGE 07179</name>
    <dbReference type="NCBI Taxonomy" id="945734"/>
    <lineage>
        <taxon>Bacteria</taxon>
        <taxon>Bacillati</taxon>
        <taxon>Cyanobacteriota</taxon>
        <taxon>Cyanophyceae</taxon>
        <taxon>Pleurocapsales</taxon>
        <taxon>Hyellaceae</taxon>
        <taxon>Hyella</taxon>
    </lineage>
</organism>
<name>A0A563VVG4_9CYAN</name>
<dbReference type="CDD" id="cd15904">
    <property type="entry name" value="TSPO_MBR"/>
    <property type="match status" value="1"/>
</dbReference>
<dbReference type="Proteomes" id="UP000320055">
    <property type="component" value="Unassembled WGS sequence"/>
</dbReference>
<comment type="similarity">
    <text evidence="2">Belongs to the TspO/BZRP family.</text>
</comment>
<protein>
    <submittedName>
        <fullName evidence="7">Tryptophan-rich sensory protein</fullName>
    </submittedName>
</protein>
<dbReference type="GO" id="GO:0033013">
    <property type="term" value="P:tetrapyrrole metabolic process"/>
    <property type="evidence" value="ECO:0007669"/>
    <property type="project" value="UniProtKB-ARBA"/>
</dbReference>
<evidence type="ECO:0000313" key="8">
    <source>
        <dbReference type="Proteomes" id="UP000320055"/>
    </source>
</evidence>
<dbReference type="AlphaFoldDB" id="A0A563VVG4"/>
<dbReference type="RefSeq" id="WP_144874216.1">
    <property type="nucleotide sequence ID" value="NZ_LR214072.1"/>
</dbReference>
<dbReference type="InterPro" id="IPR004307">
    <property type="entry name" value="TspO_MBR"/>
</dbReference>
<evidence type="ECO:0000256" key="6">
    <source>
        <dbReference type="SAM" id="Phobius"/>
    </source>
</evidence>
<evidence type="ECO:0000256" key="5">
    <source>
        <dbReference type="ARBA" id="ARBA00023136"/>
    </source>
</evidence>
<keyword evidence="4 6" id="KW-1133">Transmembrane helix</keyword>